<dbReference type="EMBL" id="BLKG01000229">
    <property type="protein sequence ID" value="GFF99719.1"/>
    <property type="molecule type" value="Genomic_DNA"/>
</dbReference>
<feature type="region of interest" description="Disordered" evidence="1">
    <location>
        <begin position="206"/>
        <end position="251"/>
    </location>
</feature>
<feature type="compositionally biased region" description="Polar residues" evidence="1">
    <location>
        <begin position="594"/>
        <end position="612"/>
    </location>
</feature>
<sequence>MDFNFQGEGTSNSSFESAVRTCEKDIRAHFTPARQWLQSVLELSRAQVAVLEGENSLARHFHVPFASDSIAQRVEKLFGELRVLKDENGELDNDIRWIDVLLAPTYEPMPQEDGSLHLRLDGRKGLIKLSTSDHGLIKTGIPQQLLNPRTYESDVLAEGETMKLVEQELATWNKVASQIIETNNVGLSKLRERSEALEHLRNELGHSQKAQPPDWTGSQSHAQGETSTGSPERTTQGASTTTRLWTSEERDRVPQWFRERKHLPQEEVEAQFEQDFGYHRSFGAIQTASYHRAKQKGHGNSRKRRRTLAPDNPSQRPNTTEPASGTEPSNIAPRSLTSDSVPRASISFLDALKRFPRSEIPMAESDQPKDSSAELLRTAHAEAQMPSNDADGISGYGHSFFSASLSEIRSPGQAVTGLPYPTVGDTVSVSLENGRQLTQLDCTSERDGNGPGDPNTETTETYELGAHASFQPINLESRPGSSAVRAHASMTAIPAMNSDKLDTRKTDGGPAGHAATADSDGHISLSINRGNSVPHPQIATGDQRDRGVAWSDLADEPREDVSSSPSQYERQFLSTSVPETEPRTVADAVGPFRPQSSNTSRSQNLSQMSSRISATQQIDYTGVQFADAQQLESPSHEHHPYHTGTGTPAGPTPSEKPNATIQGASKEKLTRSRTGCSNNCVRSGLPCDGPRKPGRKPSAQQCIVVLKYARQADMRPKGVASSVSDGNQVNVADRTDSFGAKACVSDRTKEPSQQRSISEASIGSTSVSNGCHPITPFSTFVWDQETLPGSLVSPTACELPSIANPRAGGYEIPSIRQIFDLGSTSPR</sequence>
<feature type="compositionally biased region" description="Polar residues" evidence="1">
    <location>
        <begin position="672"/>
        <end position="681"/>
    </location>
</feature>
<feature type="region of interest" description="Disordered" evidence="1">
    <location>
        <begin position="629"/>
        <end position="698"/>
    </location>
</feature>
<feature type="compositionally biased region" description="Polar residues" evidence="1">
    <location>
        <begin position="216"/>
        <end position="245"/>
    </location>
</feature>
<feature type="region of interest" description="Disordered" evidence="1">
    <location>
        <begin position="744"/>
        <end position="766"/>
    </location>
</feature>
<feature type="region of interest" description="Disordered" evidence="1">
    <location>
        <begin position="289"/>
        <end position="339"/>
    </location>
</feature>
<feature type="compositionally biased region" description="Polar residues" evidence="1">
    <location>
        <begin position="312"/>
        <end position="329"/>
    </location>
</feature>
<evidence type="ECO:0000313" key="2">
    <source>
        <dbReference type="EMBL" id="GFF99719.1"/>
    </source>
</evidence>
<feature type="compositionally biased region" description="Basic residues" evidence="1">
    <location>
        <begin position="291"/>
        <end position="307"/>
    </location>
</feature>
<feature type="region of interest" description="Disordered" evidence="1">
    <location>
        <begin position="495"/>
        <end position="612"/>
    </location>
</feature>
<feature type="compositionally biased region" description="Polar residues" evidence="1">
    <location>
        <begin position="753"/>
        <end position="766"/>
    </location>
</feature>
<proteinExistence type="predicted"/>
<gene>
    <name evidence="2" type="ORF">IFM53868_10425</name>
</gene>
<feature type="compositionally biased region" description="Polar residues" evidence="1">
    <location>
        <begin position="562"/>
        <end position="578"/>
    </location>
</feature>
<evidence type="ECO:0000313" key="3">
    <source>
        <dbReference type="Proteomes" id="UP000465266"/>
    </source>
</evidence>
<accession>A0ABQ1BE42</accession>
<feature type="compositionally biased region" description="Low complexity" evidence="1">
    <location>
        <begin position="642"/>
        <end position="653"/>
    </location>
</feature>
<reference evidence="2 3" key="1">
    <citation type="submission" date="2020-01" db="EMBL/GenBank/DDBJ databases">
        <title>Draft genome sequence of Aspergillus udagawae IFM 53868.</title>
        <authorList>
            <person name="Takahashi H."/>
            <person name="Yaguchi T."/>
        </authorList>
    </citation>
    <scope>NUCLEOTIDE SEQUENCE [LARGE SCALE GENOMIC DNA]</scope>
    <source>
        <strain evidence="2 3">IFM 53868</strain>
    </source>
</reference>
<dbReference type="Proteomes" id="UP000465266">
    <property type="component" value="Unassembled WGS sequence"/>
</dbReference>
<organism evidence="2 3">
    <name type="scientific">Aspergillus udagawae</name>
    <dbReference type="NCBI Taxonomy" id="91492"/>
    <lineage>
        <taxon>Eukaryota</taxon>
        <taxon>Fungi</taxon>
        <taxon>Dikarya</taxon>
        <taxon>Ascomycota</taxon>
        <taxon>Pezizomycotina</taxon>
        <taxon>Eurotiomycetes</taxon>
        <taxon>Eurotiomycetidae</taxon>
        <taxon>Eurotiales</taxon>
        <taxon>Aspergillaceae</taxon>
        <taxon>Aspergillus</taxon>
        <taxon>Aspergillus subgen. Fumigati</taxon>
    </lineage>
</organism>
<protein>
    <submittedName>
        <fullName evidence="2">Uncharacterized protein</fullName>
    </submittedName>
</protein>
<comment type="caution">
    <text evidence="2">The sequence shown here is derived from an EMBL/GenBank/DDBJ whole genome shotgun (WGS) entry which is preliminary data.</text>
</comment>
<name>A0ABQ1BE42_9EURO</name>
<evidence type="ECO:0000256" key="1">
    <source>
        <dbReference type="SAM" id="MobiDB-lite"/>
    </source>
</evidence>
<keyword evidence="3" id="KW-1185">Reference proteome</keyword>